<dbReference type="RefSeq" id="WP_121127351.1">
    <property type="nucleotide sequence ID" value="NZ_RBWS01000032.1"/>
</dbReference>
<organism evidence="1 2">
    <name type="scientific">Sphingobacterium puteale</name>
    <dbReference type="NCBI Taxonomy" id="2420510"/>
    <lineage>
        <taxon>Bacteria</taxon>
        <taxon>Pseudomonadati</taxon>
        <taxon>Bacteroidota</taxon>
        <taxon>Sphingobacteriia</taxon>
        <taxon>Sphingobacteriales</taxon>
        <taxon>Sphingobacteriaceae</taxon>
        <taxon>Sphingobacterium</taxon>
    </lineage>
</organism>
<keyword evidence="2" id="KW-1185">Reference proteome</keyword>
<comment type="caution">
    <text evidence="1">The sequence shown here is derived from an EMBL/GenBank/DDBJ whole genome shotgun (WGS) entry which is preliminary data.</text>
</comment>
<evidence type="ECO:0000313" key="1">
    <source>
        <dbReference type="EMBL" id="RKO68406.1"/>
    </source>
</evidence>
<sequence>MYKSLRVKLETFHEVCSKQSELRIAIAPFYHKDFYTLYNEIKVTLRSPYLLFFLDDENLDSLHESNGDLPDQFSFRMCPKFKNSESTADYYQSRYLFFTVEVDKDRLEIYSVNNKRDGKGHSFEETEDKIVLASIKPSQYKIDKIRSILVKFLIEELEFLTETFAVEANGELNYNRTYATEGNEIYQI</sequence>
<dbReference type="AlphaFoldDB" id="A0A420VQ11"/>
<gene>
    <name evidence="1" type="ORF">D7322_27395</name>
</gene>
<accession>A0A420VQ11</accession>
<protein>
    <submittedName>
        <fullName evidence="1">Uncharacterized protein</fullName>
    </submittedName>
</protein>
<reference evidence="1 2" key="1">
    <citation type="submission" date="2018-10" db="EMBL/GenBank/DDBJ databases">
        <title>Sphingobacterium sp. M05W1-28.</title>
        <authorList>
            <person name="Cai H."/>
        </authorList>
    </citation>
    <scope>NUCLEOTIDE SEQUENCE [LARGE SCALE GENOMIC DNA]</scope>
    <source>
        <strain evidence="1 2">M05W1-28</strain>
    </source>
</reference>
<name>A0A420VQ11_9SPHI</name>
<dbReference type="Proteomes" id="UP000282423">
    <property type="component" value="Unassembled WGS sequence"/>
</dbReference>
<evidence type="ECO:0000313" key="2">
    <source>
        <dbReference type="Proteomes" id="UP000282423"/>
    </source>
</evidence>
<proteinExistence type="predicted"/>
<dbReference type="EMBL" id="RBWS01000032">
    <property type="protein sequence ID" value="RKO68406.1"/>
    <property type="molecule type" value="Genomic_DNA"/>
</dbReference>